<dbReference type="PANTHER" id="PTHR30024:SF48">
    <property type="entry name" value="ABC TRANSPORTER SUBSTRATE-BINDING PROTEIN"/>
    <property type="match status" value="1"/>
</dbReference>
<comment type="caution">
    <text evidence="2">The sequence shown here is derived from an EMBL/GenBank/DDBJ whole genome shotgun (WGS) entry which is preliminary data.</text>
</comment>
<dbReference type="Pfam" id="PF09084">
    <property type="entry name" value="NMT1"/>
    <property type="match status" value="1"/>
</dbReference>
<dbReference type="EMBL" id="WMBQ01000002">
    <property type="protein sequence ID" value="MTD96154.1"/>
    <property type="molecule type" value="Genomic_DNA"/>
</dbReference>
<feature type="domain" description="SsuA/THI5-like" evidence="1">
    <location>
        <begin position="59"/>
        <end position="252"/>
    </location>
</feature>
<dbReference type="AlphaFoldDB" id="A0A6I3KLY9"/>
<dbReference type="SUPFAM" id="SSF53850">
    <property type="entry name" value="Periplasmic binding protein-like II"/>
    <property type="match status" value="1"/>
</dbReference>
<evidence type="ECO:0000259" key="1">
    <source>
        <dbReference type="Pfam" id="PF09084"/>
    </source>
</evidence>
<dbReference type="Gene3D" id="3.40.190.10">
    <property type="entry name" value="Periplasmic binding protein-like II"/>
    <property type="match status" value="2"/>
</dbReference>
<sequence length="329" mass="35191">MIDRRRLLVAGGAAALVGFGLPVMRASAAGSLRVTSLKFGSLSWLLETIRAEGIADKLGLQIIIVEVATNQAGPVALLSGEADVIVSDWPWALRQRAMGEPVKFAPYSSALGAVMVAPDSPIRKLGDLKGKRLGVAGGAIDKSWLLLRAYSKKELGTDMAQFALPSYGAAPLLTEETRSGRLDAVLNFWTYAARLQGDNYRALLEMDDVLKALGIDPVPSMVGFIWREGTEAKKGAELTAFLSAVEQGNAVLAKSDAAWDRIRNLVRPETDAEFAAIKAYYRAGIPQPWTGAETRSAEKLTHLLVDVGGAQLLGSDTQFDPKLFHAAGS</sequence>
<dbReference type="InterPro" id="IPR006311">
    <property type="entry name" value="TAT_signal"/>
</dbReference>
<organism evidence="2 3">
    <name type="scientific">Hyphomicrobium album</name>
    <dbReference type="NCBI Taxonomy" id="2665159"/>
    <lineage>
        <taxon>Bacteria</taxon>
        <taxon>Pseudomonadati</taxon>
        <taxon>Pseudomonadota</taxon>
        <taxon>Alphaproteobacteria</taxon>
        <taxon>Hyphomicrobiales</taxon>
        <taxon>Hyphomicrobiaceae</taxon>
        <taxon>Hyphomicrobium</taxon>
    </lineage>
</organism>
<protein>
    <submittedName>
        <fullName evidence="2">Transporter substrate-binding domain-containing protein</fullName>
    </submittedName>
</protein>
<dbReference type="Proteomes" id="UP000440694">
    <property type="component" value="Unassembled WGS sequence"/>
</dbReference>
<reference evidence="2 3" key="1">
    <citation type="submission" date="2019-11" db="EMBL/GenBank/DDBJ databases">
        <title>Identification of a novel strain.</title>
        <authorList>
            <person name="Xu Q."/>
            <person name="Wang G."/>
        </authorList>
    </citation>
    <scope>NUCLEOTIDE SEQUENCE [LARGE SCALE GENOMIC DNA]</scope>
    <source>
        <strain evidence="3">xq</strain>
    </source>
</reference>
<name>A0A6I3KLY9_9HYPH</name>
<accession>A0A6I3KLY9</accession>
<evidence type="ECO:0000313" key="2">
    <source>
        <dbReference type="EMBL" id="MTD96154.1"/>
    </source>
</evidence>
<keyword evidence="3" id="KW-1185">Reference proteome</keyword>
<dbReference type="PANTHER" id="PTHR30024">
    <property type="entry name" value="ALIPHATIC SULFONATES-BINDING PROTEIN-RELATED"/>
    <property type="match status" value="1"/>
</dbReference>
<dbReference type="PROSITE" id="PS51318">
    <property type="entry name" value="TAT"/>
    <property type="match status" value="1"/>
</dbReference>
<evidence type="ECO:0000313" key="3">
    <source>
        <dbReference type="Proteomes" id="UP000440694"/>
    </source>
</evidence>
<gene>
    <name evidence="2" type="ORF">GIW81_17580</name>
</gene>
<proteinExistence type="predicted"/>
<dbReference type="InterPro" id="IPR015168">
    <property type="entry name" value="SsuA/THI5"/>
</dbReference>